<dbReference type="AlphaFoldDB" id="A0A5C6WT46"/>
<reference evidence="6 7" key="1">
    <citation type="submission" date="2019-08" db="EMBL/GenBank/DDBJ databases">
        <title>Bradymonadales sp. TMQ2.</title>
        <authorList>
            <person name="Liang Q."/>
        </authorList>
    </citation>
    <scope>NUCLEOTIDE SEQUENCE [LARGE SCALE GENOMIC DNA]</scope>
    <source>
        <strain evidence="6 7">TMQ2</strain>
    </source>
</reference>
<comment type="caution">
    <text evidence="6">The sequence shown here is derived from an EMBL/GenBank/DDBJ whole genome shotgun (WGS) entry which is preliminary data.</text>
</comment>
<feature type="transmembrane region" description="Helical" evidence="5">
    <location>
        <begin position="66"/>
        <end position="84"/>
    </location>
</feature>
<sequence>MLSGIFIVAGLNHLIDPSRTAARLESSPMGFLATAIAPAQPLVVLSGVALLIGGLALLLGLYTRAAALGLLTLLIPITVTVQVGSMASMGPLFKNIGLAGGLLFFIAHGADVFALDTLKKRALATR</sequence>
<dbReference type="GO" id="GO:0016020">
    <property type="term" value="C:membrane"/>
    <property type="evidence" value="ECO:0007669"/>
    <property type="project" value="UniProtKB-SubCell"/>
</dbReference>
<evidence type="ECO:0000256" key="2">
    <source>
        <dbReference type="ARBA" id="ARBA00022692"/>
    </source>
</evidence>
<accession>A0A5C6WT46</accession>
<evidence type="ECO:0000256" key="5">
    <source>
        <dbReference type="SAM" id="Phobius"/>
    </source>
</evidence>
<organism evidence="6 7">
    <name type="scientific">Lujinxingia vulgaris</name>
    <dbReference type="NCBI Taxonomy" id="2600176"/>
    <lineage>
        <taxon>Bacteria</taxon>
        <taxon>Deltaproteobacteria</taxon>
        <taxon>Bradymonadales</taxon>
        <taxon>Lujinxingiaceae</taxon>
        <taxon>Lujinxingia</taxon>
    </lineage>
</organism>
<keyword evidence="2 5" id="KW-0812">Transmembrane</keyword>
<dbReference type="Pfam" id="PF07681">
    <property type="entry name" value="DoxX"/>
    <property type="match status" value="1"/>
</dbReference>
<gene>
    <name evidence="6" type="ORF">FRC96_21320</name>
</gene>
<keyword evidence="4 5" id="KW-0472">Membrane</keyword>
<keyword evidence="3 5" id="KW-1133">Transmembrane helix</keyword>
<comment type="subcellular location">
    <subcellularLocation>
        <location evidence="1">Membrane</location>
        <topology evidence="1">Multi-pass membrane protein</topology>
    </subcellularLocation>
</comment>
<dbReference type="InterPro" id="IPR032808">
    <property type="entry name" value="DoxX"/>
</dbReference>
<dbReference type="OrthoDB" id="7425328at2"/>
<evidence type="ECO:0000256" key="4">
    <source>
        <dbReference type="ARBA" id="ARBA00023136"/>
    </source>
</evidence>
<name>A0A5C6WT46_9DELT</name>
<dbReference type="EMBL" id="VOSL01000148">
    <property type="protein sequence ID" value="TXD31451.1"/>
    <property type="molecule type" value="Genomic_DNA"/>
</dbReference>
<feature type="transmembrane region" description="Helical" evidence="5">
    <location>
        <begin position="39"/>
        <end position="59"/>
    </location>
</feature>
<proteinExistence type="predicted"/>
<dbReference type="Proteomes" id="UP000321046">
    <property type="component" value="Unassembled WGS sequence"/>
</dbReference>
<feature type="transmembrane region" description="Helical" evidence="5">
    <location>
        <begin position="96"/>
        <end position="118"/>
    </location>
</feature>
<evidence type="ECO:0000313" key="6">
    <source>
        <dbReference type="EMBL" id="TXD31451.1"/>
    </source>
</evidence>
<evidence type="ECO:0000256" key="3">
    <source>
        <dbReference type="ARBA" id="ARBA00022989"/>
    </source>
</evidence>
<evidence type="ECO:0000313" key="7">
    <source>
        <dbReference type="Proteomes" id="UP000321046"/>
    </source>
</evidence>
<evidence type="ECO:0000256" key="1">
    <source>
        <dbReference type="ARBA" id="ARBA00004141"/>
    </source>
</evidence>
<protein>
    <submittedName>
        <fullName evidence="6">DoxX family membrane protein</fullName>
    </submittedName>
</protein>